<evidence type="ECO:0000256" key="4">
    <source>
        <dbReference type="ARBA" id="ARBA00022801"/>
    </source>
</evidence>
<feature type="domain" description="Nudix hydrolase" evidence="7">
    <location>
        <begin position="27"/>
        <end position="162"/>
    </location>
</feature>
<keyword evidence="5" id="KW-0460">Magnesium</keyword>
<accession>A0A1S1N0V5</accession>
<dbReference type="InterPro" id="IPR000086">
    <property type="entry name" value="NUDIX_hydrolase_dom"/>
</dbReference>
<reference evidence="8 9" key="1">
    <citation type="submission" date="2016-09" db="EMBL/GenBank/DDBJ databases">
        <title>Pseudoalteromonas amylolytica sp. nov., isolated from the surface seawater.</title>
        <authorList>
            <person name="Wu Y.-H."/>
            <person name="Cheng H."/>
            <person name="Jin X.-B."/>
            <person name="Wang C.-S."/>
            <person name="Xu X.-W."/>
        </authorList>
    </citation>
    <scope>NUCLEOTIDE SEQUENCE [LARGE SCALE GENOMIC DNA]</scope>
    <source>
        <strain evidence="8 9">JW1</strain>
    </source>
</reference>
<dbReference type="PANTHER" id="PTHR12992">
    <property type="entry name" value="NUDIX HYDROLASE"/>
    <property type="match status" value="1"/>
</dbReference>
<dbReference type="CDD" id="cd03426">
    <property type="entry name" value="NUDIX_CoAse_Nudt7"/>
    <property type="match status" value="1"/>
</dbReference>
<sequence>MTLDEVITRFYTSSVQQAESRIVARQSVKASAVLLPLTEENGLAALLFCKRSAYLKHHPSQLCFPGGKVEPSDVNLQMTAIRETQEELGIAAHHITPIGTLNKHTTLTGFNIFPVVARLSPKAQWHTDSAEVEKAFIITIEELAAPQNWQTYSLQLAGKTRQLPGYITPHGLLWGATASLVKNFIALLK</sequence>
<gene>
    <name evidence="8" type="ORF">BET10_09920</name>
</gene>
<evidence type="ECO:0000313" key="9">
    <source>
        <dbReference type="Proteomes" id="UP000179786"/>
    </source>
</evidence>
<dbReference type="PANTHER" id="PTHR12992:SF11">
    <property type="entry name" value="MITOCHONDRIAL COENZYME A DIPHOSPHATASE NUDT8"/>
    <property type="match status" value="1"/>
</dbReference>
<dbReference type="GO" id="GO:0046872">
    <property type="term" value="F:metal ion binding"/>
    <property type="evidence" value="ECO:0007669"/>
    <property type="project" value="UniProtKB-KW"/>
</dbReference>
<dbReference type="Gene3D" id="3.90.79.10">
    <property type="entry name" value="Nucleoside Triphosphate Pyrophosphohydrolase"/>
    <property type="match status" value="1"/>
</dbReference>
<proteinExistence type="predicted"/>
<organism evidence="8 9">
    <name type="scientific">Pseudoalteromonas amylolytica</name>
    <dbReference type="NCBI Taxonomy" id="1859457"/>
    <lineage>
        <taxon>Bacteria</taxon>
        <taxon>Pseudomonadati</taxon>
        <taxon>Pseudomonadota</taxon>
        <taxon>Gammaproteobacteria</taxon>
        <taxon>Alteromonadales</taxon>
        <taxon>Pseudoalteromonadaceae</taxon>
        <taxon>Pseudoalteromonas</taxon>
    </lineage>
</organism>
<dbReference type="GO" id="GO:0010945">
    <property type="term" value="F:coenzyme A diphosphatase activity"/>
    <property type="evidence" value="ECO:0007669"/>
    <property type="project" value="InterPro"/>
</dbReference>
<evidence type="ECO:0000256" key="3">
    <source>
        <dbReference type="ARBA" id="ARBA00022723"/>
    </source>
</evidence>
<dbReference type="Proteomes" id="UP000179786">
    <property type="component" value="Unassembled WGS sequence"/>
</dbReference>
<dbReference type="STRING" id="1859457.BET10_09920"/>
<dbReference type="Pfam" id="PF00293">
    <property type="entry name" value="NUDIX"/>
    <property type="match status" value="1"/>
</dbReference>
<keyword evidence="6" id="KW-0464">Manganese</keyword>
<evidence type="ECO:0000313" key="8">
    <source>
        <dbReference type="EMBL" id="OHU91676.1"/>
    </source>
</evidence>
<dbReference type="RefSeq" id="WP_070985587.1">
    <property type="nucleotide sequence ID" value="NZ_MKJU01000025.1"/>
</dbReference>
<dbReference type="SUPFAM" id="SSF55811">
    <property type="entry name" value="Nudix"/>
    <property type="match status" value="1"/>
</dbReference>
<protein>
    <submittedName>
        <fullName evidence="8">Coenzyme A pyrophosphatase</fullName>
    </submittedName>
</protein>
<comment type="caution">
    <text evidence="8">The sequence shown here is derived from an EMBL/GenBank/DDBJ whole genome shotgun (WGS) entry which is preliminary data.</text>
</comment>
<comment type="cofactor">
    <cofactor evidence="1">
        <name>Mn(2+)</name>
        <dbReference type="ChEBI" id="CHEBI:29035"/>
    </cofactor>
</comment>
<keyword evidence="3" id="KW-0479">Metal-binding</keyword>
<keyword evidence="9" id="KW-1185">Reference proteome</keyword>
<keyword evidence="4" id="KW-0378">Hydrolase</keyword>
<comment type="cofactor">
    <cofactor evidence="2">
        <name>Mg(2+)</name>
        <dbReference type="ChEBI" id="CHEBI:18420"/>
    </cofactor>
</comment>
<evidence type="ECO:0000259" key="7">
    <source>
        <dbReference type="PROSITE" id="PS51462"/>
    </source>
</evidence>
<dbReference type="InterPro" id="IPR045121">
    <property type="entry name" value="CoAse"/>
</dbReference>
<evidence type="ECO:0000256" key="2">
    <source>
        <dbReference type="ARBA" id="ARBA00001946"/>
    </source>
</evidence>
<evidence type="ECO:0000256" key="6">
    <source>
        <dbReference type="ARBA" id="ARBA00023211"/>
    </source>
</evidence>
<dbReference type="InterPro" id="IPR015797">
    <property type="entry name" value="NUDIX_hydrolase-like_dom_sf"/>
</dbReference>
<dbReference type="EMBL" id="MKJU01000025">
    <property type="protein sequence ID" value="OHU91676.1"/>
    <property type="molecule type" value="Genomic_DNA"/>
</dbReference>
<dbReference type="PROSITE" id="PS51462">
    <property type="entry name" value="NUDIX"/>
    <property type="match status" value="1"/>
</dbReference>
<evidence type="ECO:0000256" key="5">
    <source>
        <dbReference type="ARBA" id="ARBA00022842"/>
    </source>
</evidence>
<name>A0A1S1N0V5_9GAMM</name>
<dbReference type="AlphaFoldDB" id="A0A1S1N0V5"/>
<evidence type="ECO:0000256" key="1">
    <source>
        <dbReference type="ARBA" id="ARBA00001936"/>
    </source>
</evidence>